<dbReference type="HOGENOM" id="CLU_1662588_0_0_1"/>
<organism evidence="1">
    <name type="scientific">Dendroctonus ponderosae</name>
    <name type="common">Mountain pine beetle</name>
    <dbReference type="NCBI Taxonomy" id="77166"/>
    <lineage>
        <taxon>Eukaryota</taxon>
        <taxon>Metazoa</taxon>
        <taxon>Ecdysozoa</taxon>
        <taxon>Arthropoda</taxon>
        <taxon>Hexapoda</taxon>
        <taxon>Insecta</taxon>
        <taxon>Pterygota</taxon>
        <taxon>Neoptera</taxon>
        <taxon>Endopterygota</taxon>
        <taxon>Coleoptera</taxon>
        <taxon>Polyphaga</taxon>
        <taxon>Cucujiformia</taxon>
        <taxon>Curculionidae</taxon>
        <taxon>Scolytinae</taxon>
        <taxon>Dendroctonus</taxon>
    </lineage>
</organism>
<accession>N6UVS8</accession>
<name>N6UVS8_DENPD</name>
<protein>
    <submittedName>
        <fullName evidence="1">Uncharacterized protein</fullName>
    </submittedName>
</protein>
<evidence type="ECO:0000313" key="1">
    <source>
        <dbReference type="EMBL" id="ENN82992.1"/>
    </source>
</evidence>
<proteinExistence type="predicted"/>
<dbReference type="EMBL" id="KB737575">
    <property type="protein sequence ID" value="ENN82992.1"/>
    <property type="molecule type" value="Genomic_DNA"/>
</dbReference>
<dbReference type="AlphaFoldDB" id="N6UVS8"/>
<dbReference type="OrthoDB" id="408954at2759"/>
<sequence>MHFAYFPPSSYKQPTAFFVTAIHPVESLHIQLFLSAPLFLVPCHWRMFLNYFFKFFNLTLRFIILLPFYCVTFYAYYHGIIDHSGVTFKSYWWQPWQPDAIFHDNHHQYFHVNFAFNISYWDKAAWNLQKKRPDLQRRVVYNEELFEPENPSTQPVRMS</sequence>
<feature type="non-terminal residue" evidence="1">
    <location>
        <position position="1"/>
    </location>
</feature>
<gene>
    <name evidence="1" type="ORF">YQE_00644</name>
</gene>
<reference evidence="1" key="1">
    <citation type="journal article" date="2013" name="Genome Biol.">
        <title>Draft genome of the mountain pine beetle, Dendroctonus ponderosae Hopkins, a major forest pest.</title>
        <authorList>
            <person name="Keeling C.I."/>
            <person name="Yuen M.M."/>
            <person name="Liao N.Y."/>
            <person name="Docking T.R."/>
            <person name="Chan S.K."/>
            <person name="Taylor G.A."/>
            <person name="Palmquist D.L."/>
            <person name="Jackman S.D."/>
            <person name="Nguyen A."/>
            <person name="Li M."/>
            <person name="Henderson H."/>
            <person name="Janes J.K."/>
            <person name="Zhao Y."/>
            <person name="Pandoh P."/>
            <person name="Moore R."/>
            <person name="Sperling F.A."/>
            <person name="Huber D.P."/>
            <person name="Birol I."/>
            <person name="Jones S.J."/>
            <person name="Bohlmann J."/>
        </authorList>
    </citation>
    <scope>NUCLEOTIDE SEQUENCE</scope>
</reference>